<protein>
    <submittedName>
        <fullName evidence="2">Transcriptional regulator</fullName>
    </submittedName>
</protein>
<dbReference type="GO" id="GO:0032791">
    <property type="term" value="F:lead ion binding"/>
    <property type="evidence" value="ECO:0007669"/>
    <property type="project" value="TreeGrafter"/>
</dbReference>
<dbReference type="InterPro" id="IPR052543">
    <property type="entry name" value="HTH_Metal-responsive_Reg"/>
</dbReference>
<dbReference type="RefSeq" id="WP_097848495.1">
    <property type="nucleotide sequence ID" value="NZ_NUBH01000089.1"/>
</dbReference>
<evidence type="ECO:0000313" key="2">
    <source>
        <dbReference type="EMBL" id="PEM70090.1"/>
    </source>
</evidence>
<dbReference type="Pfam" id="PF12840">
    <property type="entry name" value="HTH_20"/>
    <property type="match status" value="1"/>
</dbReference>
<dbReference type="InterPro" id="IPR036390">
    <property type="entry name" value="WH_DNA-bd_sf"/>
</dbReference>
<dbReference type="SUPFAM" id="SSF46785">
    <property type="entry name" value="Winged helix' DNA-binding domain"/>
    <property type="match status" value="1"/>
</dbReference>
<comment type="caution">
    <text evidence="2">The sequence shown here is derived from an EMBL/GenBank/DDBJ whole genome shotgun (WGS) entry which is preliminary data.</text>
</comment>
<reference evidence="2 3" key="1">
    <citation type="submission" date="2017-09" db="EMBL/GenBank/DDBJ databases">
        <title>Large-scale bioinformatics analysis of Bacillus genomes uncovers conserved roles of natural products in bacterial physiology.</title>
        <authorList>
            <consortium name="Agbiome Team Llc"/>
            <person name="Bleich R.M."/>
            <person name="Grubbs K.J."/>
            <person name="Santa Maria K.C."/>
            <person name="Allen S.E."/>
            <person name="Farag S."/>
            <person name="Shank E.A."/>
            <person name="Bowers A."/>
        </authorList>
    </citation>
    <scope>NUCLEOTIDE SEQUENCE [LARGE SCALE GENOMIC DNA]</scope>
    <source>
        <strain evidence="2 3">AFS009893</strain>
    </source>
</reference>
<dbReference type="PANTHER" id="PTHR39168:SF1">
    <property type="entry name" value="TRANSCRIPTIONAL REGULATORY PROTEIN"/>
    <property type="match status" value="1"/>
</dbReference>
<dbReference type="InterPro" id="IPR001845">
    <property type="entry name" value="HTH_ArsR_DNA-bd_dom"/>
</dbReference>
<keyword evidence="1" id="KW-0238">DNA-binding</keyword>
<dbReference type="AlphaFoldDB" id="A0A2B5HID5"/>
<dbReference type="GO" id="GO:0097063">
    <property type="term" value="F:cadmium ion sensor activity"/>
    <property type="evidence" value="ECO:0007669"/>
    <property type="project" value="TreeGrafter"/>
</dbReference>
<dbReference type="EMBL" id="NUDP01000036">
    <property type="protein sequence ID" value="PEM70090.1"/>
    <property type="molecule type" value="Genomic_DNA"/>
</dbReference>
<organism evidence="2 3">
    <name type="scientific">Bacillus pseudomycoides</name>
    <dbReference type="NCBI Taxonomy" id="64104"/>
    <lineage>
        <taxon>Bacteria</taxon>
        <taxon>Bacillati</taxon>
        <taxon>Bacillota</taxon>
        <taxon>Bacilli</taxon>
        <taxon>Bacillales</taxon>
        <taxon>Bacillaceae</taxon>
        <taxon>Bacillus</taxon>
        <taxon>Bacillus cereus group</taxon>
    </lineage>
</organism>
<dbReference type="GO" id="GO:0003677">
    <property type="term" value="F:DNA binding"/>
    <property type="evidence" value="ECO:0007669"/>
    <property type="project" value="UniProtKB-KW"/>
</dbReference>
<dbReference type="GO" id="GO:0010288">
    <property type="term" value="P:response to lead ion"/>
    <property type="evidence" value="ECO:0007669"/>
    <property type="project" value="TreeGrafter"/>
</dbReference>
<dbReference type="GO" id="GO:0046686">
    <property type="term" value="P:response to cadmium ion"/>
    <property type="evidence" value="ECO:0007669"/>
    <property type="project" value="TreeGrafter"/>
</dbReference>
<gene>
    <name evidence="2" type="ORF">CN613_09340</name>
</gene>
<evidence type="ECO:0000313" key="3">
    <source>
        <dbReference type="Proteomes" id="UP000219775"/>
    </source>
</evidence>
<dbReference type="PROSITE" id="PS50987">
    <property type="entry name" value="HTH_ARSR_2"/>
    <property type="match status" value="1"/>
</dbReference>
<evidence type="ECO:0000256" key="1">
    <source>
        <dbReference type="ARBA" id="ARBA00023125"/>
    </source>
</evidence>
<dbReference type="NCBIfam" id="NF033788">
    <property type="entry name" value="HTH_metalloreg"/>
    <property type="match status" value="1"/>
</dbReference>
<dbReference type="PANTHER" id="PTHR39168">
    <property type="entry name" value="TRANSCRIPTIONAL REGULATOR-RELATED"/>
    <property type="match status" value="1"/>
</dbReference>
<dbReference type="CDD" id="cd00090">
    <property type="entry name" value="HTH_ARSR"/>
    <property type="match status" value="1"/>
</dbReference>
<dbReference type="GO" id="GO:0003700">
    <property type="term" value="F:DNA-binding transcription factor activity"/>
    <property type="evidence" value="ECO:0007669"/>
    <property type="project" value="InterPro"/>
</dbReference>
<name>A0A2B5HID5_9BACI</name>
<dbReference type="Proteomes" id="UP000219775">
    <property type="component" value="Unassembled WGS sequence"/>
</dbReference>
<dbReference type="SMART" id="SM00418">
    <property type="entry name" value="HTH_ARSR"/>
    <property type="match status" value="1"/>
</dbReference>
<dbReference type="InterPro" id="IPR011991">
    <property type="entry name" value="ArsR-like_HTH"/>
</dbReference>
<proteinExistence type="predicted"/>
<dbReference type="Gene3D" id="1.10.10.10">
    <property type="entry name" value="Winged helix-like DNA-binding domain superfamily/Winged helix DNA-binding domain"/>
    <property type="match status" value="1"/>
</dbReference>
<dbReference type="InterPro" id="IPR036388">
    <property type="entry name" value="WH-like_DNA-bd_sf"/>
</dbReference>
<accession>A0A2B5HID5</accession>
<sequence length="226" mass="25896">MNENIAKIASLISDTSRATILVHLMDGRAHPATELAHVAKIKPQTASFHLNKLYEAQIVEVEKHGRHRYYKLANHELAESLEKLLYIAPCEPIRSFKQAKENKKIQYARTCYDHLAGKLGVEITNALLNKQILIKKDTEFAVTKVGEAFFSDFGVNLEQLHNKRRAFSRCCLDWTERQHHIAGTLGNAILVRMLEQNWITKFEQSRAIHITSLGQQKIHETFSIKL</sequence>